<dbReference type="EMBL" id="CP014244">
    <property type="protein sequence ID" value="AMD20889.1"/>
    <property type="molecule type" value="Genomic_DNA"/>
</dbReference>
<evidence type="ECO:0000259" key="3">
    <source>
        <dbReference type="Pfam" id="PF09631"/>
    </source>
</evidence>
<dbReference type="GO" id="GO:0000214">
    <property type="term" value="C:tRNA-intron endonuclease complex"/>
    <property type="evidence" value="ECO:0007669"/>
    <property type="project" value="InterPro"/>
</dbReference>
<dbReference type="OrthoDB" id="10002170at2759"/>
<dbReference type="InterPro" id="IPR042777">
    <property type="entry name" value="Sen15_fungi"/>
</dbReference>
<protein>
    <submittedName>
        <fullName evidence="4">HDR147Wp</fullName>
    </submittedName>
</protein>
<reference evidence="4 5" key="1">
    <citation type="submission" date="2016-01" db="EMBL/GenBank/DDBJ databases">
        <title>Genome sequence of the yeast Holleya sinecauda.</title>
        <authorList>
            <person name="Dietrich F.S."/>
        </authorList>
    </citation>
    <scope>NUCLEOTIDE SEQUENCE [LARGE SCALE GENOMIC DNA]</scope>
    <source>
        <strain evidence="4 5">ATCC 58844</strain>
    </source>
</reference>
<dbReference type="GeneID" id="28724157"/>
<feature type="domain" description="tRNA-splicing endonuclease subunit Sen15" evidence="3">
    <location>
        <begin position="7"/>
        <end position="111"/>
    </location>
</feature>
<dbReference type="STRING" id="45286.A0A0X8HSZ9"/>
<dbReference type="Pfam" id="PF09631">
    <property type="entry name" value="Sen15"/>
    <property type="match status" value="1"/>
</dbReference>
<dbReference type="SUPFAM" id="SSF53032">
    <property type="entry name" value="tRNA-intron endonuclease catalytic domain-like"/>
    <property type="match status" value="1"/>
</dbReference>
<evidence type="ECO:0000313" key="4">
    <source>
        <dbReference type="EMBL" id="AMD20889.1"/>
    </source>
</evidence>
<dbReference type="GO" id="GO:0003676">
    <property type="term" value="F:nucleic acid binding"/>
    <property type="evidence" value="ECO:0007669"/>
    <property type="project" value="InterPro"/>
</dbReference>
<evidence type="ECO:0000313" key="5">
    <source>
        <dbReference type="Proteomes" id="UP000243052"/>
    </source>
</evidence>
<dbReference type="GO" id="GO:0000213">
    <property type="term" value="F:tRNA-intron lyase activity"/>
    <property type="evidence" value="ECO:0007669"/>
    <property type="project" value="TreeGrafter"/>
</dbReference>
<keyword evidence="5" id="KW-1185">Reference proteome</keyword>
<dbReference type="AlphaFoldDB" id="A0A0X8HSZ9"/>
<proteinExistence type="inferred from homology"/>
<dbReference type="Proteomes" id="UP000243052">
    <property type="component" value="Chromosome iv"/>
</dbReference>
<dbReference type="InterPro" id="IPR011856">
    <property type="entry name" value="tRNA_endonuc-like_dom_sf"/>
</dbReference>
<gene>
    <name evidence="4" type="ORF">AW171_hschr42810</name>
</gene>
<accession>A0A0X8HSZ9</accession>
<sequence>MDGLVRLVRDNLVYYHLWTNVKALPIRAGHVLGGLPPSQLSNDDSEITTEYVYPVQLKQYKSGNLTLQLLDEIFVDLQDVSCKRIILGIVNDDGTVVYYTVYKGLHKPKKN</sequence>
<dbReference type="InterPro" id="IPR036167">
    <property type="entry name" value="tRNA_intron_Endo_cat-like_sf"/>
</dbReference>
<dbReference type="PANTHER" id="PTHR28518:SF1">
    <property type="entry name" value="TRNA-SPLICING ENDONUCLEASE SUBUNIT SEN15"/>
    <property type="match status" value="1"/>
</dbReference>
<dbReference type="GO" id="GO:0000379">
    <property type="term" value="P:tRNA-type intron splice site recognition and cleavage"/>
    <property type="evidence" value="ECO:0007669"/>
    <property type="project" value="InterPro"/>
</dbReference>
<dbReference type="InterPro" id="IPR018593">
    <property type="entry name" value="tRNA-endonuc_su_Sen15"/>
</dbReference>
<dbReference type="RefSeq" id="XP_017987885.1">
    <property type="nucleotide sequence ID" value="XM_018132396.1"/>
</dbReference>
<organism evidence="4 5">
    <name type="scientific">Eremothecium sinecaudum</name>
    <dbReference type="NCBI Taxonomy" id="45286"/>
    <lineage>
        <taxon>Eukaryota</taxon>
        <taxon>Fungi</taxon>
        <taxon>Dikarya</taxon>
        <taxon>Ascomycota</taxon>
        <taxon>Saccharomycotina</taxon>
        <taxon>Saccharomycetes</taxon>
        <taxon>Saccharomycetales</taxon>
        <taxon>Saccharomycetaceae</taxon>
        <taxon>Eremothecium</taxon>
    </lineage>
</organism>
<evidence type="ECO:0000256" key="1">
    <source>
        <dbReference type="ARBA" id="ARBA00006091"/>
    </source>
</evidence>
<evidence type="ECO:0000256" key="2">
    <source>
        <dbReference type="ARBA" id="ARBA00022694"/>
    </source>
</evidence>
<name>A0A0X8HSZ9_9SACH</name>
<comment type="similarity">
    <text evidence="1">Belongs to the SEN15 family.</text>
</comment>
<dbReference type="Gene3D" id="3.40.1350.10">
    <property type="match status" value="1"/>
</dbReference>
<dbReference type="PANTHER" id="PTHR28518">
    <property type="entry name" value="TRNA-SPLICING ENDONUCLEASE SUBUNIT SEN15"/>
    <property type="match status" value="1"/>
</dbReference>
<keyword evidence="2" id="KW-0819">tRNA processing</keyword>